<evidence type="ECO:0000313" key="3">
    <source>
        <dbReference type="Proteomes" id="UP000008065"/>
    </source>
</evidence>
<dbReference type="VEuPathDB" id="FungiDB:NEUTE1DRAFT_55109"/>
<feature type="region of interest" description="Disordered" evidence="1">
    <location>
        <begin position="1"/>
        <end position="70"/>
    </location>
</feature>
<protein>
    <submittedName>
        <fullName evidence="2">Uncharacterized protein</fullName>
    </submittedName>
</protein>
<dbReference type="AlphaFoldDB" id="F8N3J3"/>
<dbReference type="GeneID" id="20828464"/>
<reference evidence="3" key="1">
    <citation type="journal article" date="2011" name="Genetics">
        <title>Massive changes in genome architecture accompany the transition to self-fertility in the filamentous fungus Neurospora tetrasperma.</title>
        <authorList>
            <person name="Ellison C.E."/>
            <person name="Stajich J.E."/>
            <person name="Jacobson D.J."/>
            <person name="Natvig D.O."/>
            <person name="Lapidus A."/>
            <person name="Foster B."/>
            <person name="Aerts A."/>
            <person name="Riley R."/>
            <person name="Lindquist E.A."/>
            <person name="Grigoriev I.V."/>
            <person name="Taylor J.W."/>
        </authorList>
    </citation>
    <scope>NUCLEOTIDE SEQUENCE [LARGE SCALE GENOMIC DNA]</scope>
    <source>
        <strain evidence="3">FGSC 2508 / P0657</strain>
    </source>
</reference>
<proteinExistence type="predicted"/>
<feature type="compositionally biased region" description="Polar residues" evidence="1">
    <location>
        <begin position="1"/>
        <end position="11"/>
    </location>
</feature>
<organism evidence="2 3">
    <name type="scientific">Neurospora tetrasperma (strain FGSC 2508 / ATCC MYA-4615 / P0657)</name>
    <dbReference type="NCBI Taxonomy" id="510951"/>
    <lineage>
        <taxon>Eukaryota</taxon>
        <taxon>Fungi</taxon>
        <taxon>Dikarya</taxon>
        <taxon>Ascomycota</taxon>
        <taxon>Pezizomycotina</taxon>
        <taxon>Sordariomycetes</taxon>
        <taxon>Sordariomycetidae</taxon>
        <taxon>Sordariales</taxon>
        <taxon>Sordariaceae</taxon>
        <taxon>Neurospora</taxon>
    </lineage>
</organism>
<accession>F8N3J3</accession>
<dbReference type="HOGENOM" id="CLU_2764804_0_0_1"/>
<dbReference type="RefSeq" id="XP_009856240.1">
    <property type="nucleotide sequence ID" value="XM_009857938.1"/>
</dbReference>
<dbReference type="EMBL" id="GL891382">
    <property type="protein sequence ID" value="EGO52598.1"/>
    <property type="molecule type" value="Genomic_DNA"/>
</dbReference>
<name>F8N3J3_NEUT8</name>
<sequence length="70" mass="7570">QIPEVQTPTRWNRNDCLPLLNGNDDPPGPRIPQKTGRYHSSEGGCTRKLHGSSALGNNKLPQAHSGQPAC</sequence>
<evidence type="ECO:0000256" key="1">
    <source>
        <dbReference type="SAM" id="MobiDB-lite"/>
    </source>
</evidence>
<evidence type="ECO:0000313" key="2">
    <source>
        <dbReference type="EMBL" id="EGO52598.1"/>
    </source>
</evidence>
<dbReference type="Proteomes" id="UP000008065">
    <property type="component" value="Unassembled WGS sequence"/>
</dbReference>
<keyword evidence="3" id="KW-1185">Reference proteome</keyword>
<dbReference type="KEGG" id="nte:NEUTE1DRAFT55109"/>
<feature type="non-terminal residue" evidence="2">
    <location>
        <position position="1"/>
    </location>
</feature>
<gene>
    <name evidence="2" type="ORF">NEUTE1DRAFT_55109</name>
</gene>